<dbReference type="PANTHER" id="PTHR42928:SF5">
    <property type="entry name" value="BLR1237 PROTEIN"/>
    <property type="match status" value="1"/>
</dbReference>
<accession>A0ABT9EBG7</accession>
<dbReference type="InterPro" id="IPR005064">
    <property type="entry name" value="BUG"/>
</dbReference>
<dbReference type="CDD" id="cd07012">
    <property type="entry name" value="PBP2_Bug_TTT"/>
    <property type="match status" value="1"/>
</dbReference>
<dbReference type="PANTHER" id="PTHR42928">
    <property type="entry name" value="TRICARBOXYLATE-BINDING PROTEIN"/>
    <property type="match status" value="1"/>
</dbReference>
<dbReference type="Gene3D" id="3.40.190.150">
    <property type="entry name" value="Bordetella uptake gene, domain 1"/>
    <property type="match status" value="1"/>
</dbReference>
<evidence type="ECO:0000313" key="3">
    <source>
        <dbReference type="Proteomes" id="UP001243009"/>
    </source>
</evidence>
<evidence type="ECO:0000313" key="2">
    <source>
        <dbReference type="EMBL" id="MDO9713544.1"/>
    </source>
</evidence>
<dbReference type="Gene3D" id="3.40.190.10">
    <property type="entry name" value="Periplasmic binding protein-like II"/>
    <property type="match status" value="1"/>
</dbReference>
<keyword evidence="3" id="KW-1185">Reference proteome</keyword>
<proteinExistence type="inferred from homology"/>
<dbReference type="Proteomes" id="UP001243009">
    <property type="component" value="Unassembled WGS sequence"/>
</dbReference>
<sequence>MRRRDFLRVAGVVNVVAAETPAAFGQGSAEAPSPFPTRPVRIVVGVAPGVGTIDLTARAIAEPMAADLGQPLVVDNRPGAGGILAAEAVARAPADGHTLFLGGADTIVHAFLLAGRPPMDPFTDFTPIARATRDHWMVVAAPALQVTDLMGLAELGRRRPGELTYASFGVGTLFHLLGARFAQRLGFEAVHVPYRGDYTPDLLAGRVSFLVQPTALLLPHVAAGRLRALAVLSPERLPALPDVPTIAEAGYPDLGFNMGVILFAPGGTPAPVVARLNTAFSRATIAPSVRGRLADLALEAAGGTPEAAADYTRWMVGFIDRLREAVLGSAR</sequence>
<organism evidence="2 3">
    <name type="scientific">Paracraurococcus lichenis</name>
    <dbReference type="NCBI Taxonomy" id="3064888"/>
    <lineage>
        <taxon>Bacteria</taxon>
        <taxon>Pseudomonadati</taxon>
        <taxon>Pseudomonadota</taxon>
        <taxon>Alphaproteobacteria</taxon>
        <taxon>Acetobacterales</taxon>
        <taxon>Roseomonadaceae</taxon>
        <taxon>Paracraurococcus</taxon>
    </lineage>
</organism>
<comment type="caution">
    <text evidence="2">The sequence shown here is derived from an EMBL/GenBank/DDBJ whole genome shotgun (WGS) entry which is preliminary data.</text>
</comment>
<dbReference type="InterPro" id="IPR042100">
    <property type="entry name" value="Bug_dom1"/>
</dbReference>
<name>A0ABT9EBG7_9PROT</name>
<comment type="similarity">
    <text evidence="1">Belongs to the UPF0065 (bug) family.</text>
</comment>
<dbReference type="PIRSF" id="PIRSF017082">
    <property type="entry name" value="YflP"/>
    <property type="match status" value="1"/>
</dbReference>
<dbReference type="EMBL" id="JAUTWS010000099">
    <property type="protein sequence ID" value="MDO9713544.1"/>
    <property type="molecule type" value="Genomic_DNA"/>
</dbReference>
<reference evidence="2 3" key="1">
    <citation type="submission" date="2023-08" db="EMBL/GenBank/DDBJ databases">
        <title>The draft genome sequence of Paracraurococcus sp. LOR1-02.</title>
        <authorList>
            <person name="Kingkaew E."/>
            <person name="Tanasupawat S."/>
        </authorList>
    </citation>
    <scope>NUCLEOTIDE SEQUENCE [LARGE SCALE GENOMIC DNA]</scope>
    <source>
        <strain evidence="2 3">LOR1-02</strain>
    </source>
</reference>
<gene>
    <name evidence="2" type="ORF">Q7A36_34805</name>
</gene>
<protein>
    <submittedName>
        <fullName evidence="2">Tripartite tricarboxylate transporter substrate binding protein</fullName>
    </submittedName>
</protein>
<evidence type="ECO:0000256" key="1">
    <source>
        <dbReference type="ARBA" id="ARBA00006987"/>
    </source>
</evidence>
<dbReference type="RefSeq" id="WP_305108401.1">
    <property type="nucleotide sequence ID" value="NZ_JAUTWS010000099.1"/>
</dbReference>
<dbReference type="Pfam" id="PF03401">
    <property type="entry name" value="TctC"/>
    <property type="match status" value="1"/>
</dbReference>